<keyword evidence="2" id="KW-0227">DNA damage</keyword>
<dbReference type="GO" id="GO:0030983">
    <property type="term" value="F:mismatched DNA binding"/>
    <property type="evidence" value="ECO:0007669"/>
    <property type="project" value="InterPro"/>
</dbReference>
<dbReference type="InterPro" id="IPR014762">
    <property type="entry name" value="DNA_mismatch_repair_CS"/>
</dbReference>
<dbReference type="PROSITE" id="PS50118">
    <property type="entry name" value="HMG_BOX_2"/>
    <property type="match status" value="1"/>
</dbReference>
<comment type="caution">
    <text evidence="6">The sequence shown here is derived from an EMBL/GenBank/DDBJ whole genome shotgun (WGS) entry which is preliminary data.</text>
</comment>
<dbReference type="Pfam" id="PF13589">
    <property type="entry name" value="HATPase_c_3"/>
    <property type="match status" value="1"/>
</dbReference>
<comment type="similarity">
    <text evidence="1">Belongs to the DNA mismatch repair MutL/HexB family.</text>
</comment>
<dbReference type="GO" id="GO:0016887">
    <property type="term" value="F:ATP hydrolysis activity"/>
    <property type="evidence" value="ECO:0007669"/>
    <property type="project" value="InterPro"/>
</dbReference>
<reference evidence="6" key="1">
    <citation type="submission" date="2020-08" db="EMBL/GenBank/DDBJ databases">
        <title>Multicomponent nature underlies the extraordinary mechanical properties of spider dragline silk.</title>
        <authorList>
            <person name="Kono N."/>
            <person name="Nakamura H."/>
            <person name="Mori M."/>
            <person name="Yoshida Y."/>
            <person name="Ohtoshi R."/>
            <person name="Malay A.D."/>
            <person name="Moran D.A.P."/>
            <person name="Tomita M."/>
            <person name="Numata K."/>
            <person name="Arakawa K."/>
        </authorList>
    </citation>
    <scope>NUCLEOTIDE SEQUENCE</scope>
</reference>
<dbReference type="NCBIfam" id="TIGR00585">
    <property type="entry name" value="mutl"/>
    <property type="match status" value="1"/>
</dbReference>
<dbReference type="InterPro" id="IPR013507">
    <property type="entry name" value="DNA_mismatch_S5_2-like"/>
</dbReference>
<dbReference type="InterPro" id="IPR009071">
    <property type="entry name" value="HMG_box_dom"/>
</dbReference>
<dbReference type="PANTHER" id="PTHR10073:SF54">
    <property type="entry name" value="PMS1 PROTEIN HOMOLOG 1"/>
    <property type="match status" value="1"/>
</dbReference>
<evidence type="ECO:0000256" key="4">
    <source>
        <dbReference type="SAM" id="MobiDB-lite"/>
    </source>
</evidence>
<feature type="domain" description="HMG box" evidence="5">
    <location>
        <begin position="672"/>
        <end position="740"/>
    </location>
</feature>
<evidence type="ECO:0000256" key="1">
    <source>
        <dbReference type="ARBA" id="ARBA00006082"/>
    </source>
</evidence>
<dbReference type="SUPFAM" id="SSF47095">
    <property type="entry name" value="HMG-box"/>
    <property type="match status" value="1"/>
</dbReference>
<proteinExistence type="inferred from homology"/>
<evidence type="ECO:0000256" key="3">
    <source>
        <dbReference type="PROSITE-ProRule" id="PRU00267"/>
    </source>
</evidence>
<dbReference type="Pfam" id="PF01119">
    <property type="entry name" value="DNA_mis_repair"/>
    <property type="match status" value="1"/>
</dbReference>
<dbReference type="FunFam" id="3.30.230.10:FF:000030">
    <property type="entry name" value="PMS1 homolog 1, mismatch repair system component"/>
    <property type="match status" value="1"/>
</dbReference>
<accession>A0A8X6XB14</accession>
<dbReference type="InterPro" id="IPR036910">
    <property type="entry name" value="HMG_box_dom_sf"/>
</dbReference>
<dbReference type="CDD" id="cd00084">
    <property type="entry name" value="HMG-box_SF"/>
    <property type="match status" value="1"/>
</dbReference>
<dbReference type="SUPFAM" id="SSF54211">
    <property type="entry name" value="Ribosomal protein S5 domain 2-like"/>
    <property type="match status" value="1"/>
</dbReference>
<dbReference type="CDD" id="cd16926">
    <property type="entry name" value="HATPase_MutL-MLH-PMS-like"/>
    <property type="match status" value="1"/>
</dbReference>
<dbReference type="GO" id="GO:0140664">
    <property type="term" value="F:ATP-dependent DNA damage sensor activity"/>
    <property type="evidence" value="ECO:0007669"/>
    <property type="project" value="InterPro"/>
</dbReference>
<keyword evidence="3" id="KW-0238">DNA-binding</keyword>
<name>A0A8X6XB14_9ARAC</name>
<feature type="region of interest" description="Disordered" evidence="4">
    <location>
        <begin position="406"/>
        <end position="433"/>
    </location>
</feature>
<dbReference type="GO" id="GO:0005524">
    <property type="term" value="F:ATP binding"/>
    <property type="evidence" value="ECO:0007669"/>
    <property type="project" value="InterPro"/>
</dbReference>
<evidence type="ECO:0000313" key="6">
    <source>
        <dbReference type="EMBL" id="GFY50098.1"/>
    </source>
</evidence>
<dbReference type="InterPro" id="IPR036890">
    <property type="entry name" value="HATPase_C_sf"/>
</dbReference>
<dbReference type="OrthoDB" id="10254304at2759"/>
<dbReference type="CDD" id="cd00782">
    <property type="entry name" value="MutL_Trans"/>
    <property type="match status" value="1"/>
</dbReference>
<dbReference type="PROSITE" id="PS00058">
    <property type="entry name" value="DNA_MISMATCH_REPAIR_1"/>
    <property type="match status" value="1"/>
</dbReference>
<organism evidence="6 7">
    <name type="scientific">Trichonephila inaurata madagascariensis</name>
    <dbReference type="NCBI Taxonomy" id="2747483"/>
    <lineage>
        <taxon>Eukaryota</taxon>
        <taxon>Metazoa</taxon>
        <taxon>Ecdysozoa</taxon>
        <taxon>Arthropoda</taxon>
        <taxon>Chelicerata</taxon>
        <taxon>Arachnida</taxon>
        <taxon>Araneae</taxon>
        <taxon>Araneomorphae</taxon>
        <taxon>Entelegynae</taxon>
        <taxon>Araneoidea</taxon>
        <taxon>Nephilidae</taxon>
        <taxon>Trichonephila</taxon>
        <taxon>Trichonephila inaurata</taxon>
    </lineage>
</organism>
<dbReference type="Gene3D" id="3.30.565.10">
    <property type="entry name" value="Histidine kinase-like ATPase, C-terminal domain"/>
    <property type="match status" value="1"/>
</dbReference>
<dbReference type="SMART" id="SM00398">
    <property type="entry name" value="HMG"/>
    <property type="match status" value="1"/>
</dbReference>
<evidence type="ECO:0000259" key="5">
    <source>
        <dbReference type="PROSITE" id="PS50118"/>
    </source>
</evidence>
<dbReference type="AlphaFoldDB" id="A0A8X6XB14"/>
<dbReference type="InterPro" id="IPR038973">
    <property type="entry name" value="MutL/Mlh/Pms-like"/>
</dbReference>
<keyword evidence="7" id="KW-1185">Reference proteome</keyword>
<dbReference type="PANTHER" id="PTHR10073">
    <property type="entry name" value="DNA MISMATCH REPAIR PROTEIN MLH, PMS, MUTL"/>
    <property type="match status" value="1"/>
</dbReference>
<keyword evidence="3" id="KW-0539">Nucleus</keyword>
<gene>
    <name evidence="6" type="primary">PMS1</name>
    <name evidence="6" type="ORF">TNIN_48651</name>
</gene>
<evidence type="ECO:0000256" key="2">
    <source>
        <dbReference type="ARBA" id="ARBA00022763"/>
    </source>
</evidence>
<dbReference type="Gene3D" id="1.10.30.10">
    <property type="entry name" value="High mobility group box domain"/>
    <property type="match status" value="1"/>
</dbReference>
<dbReference type="FunFam" id="3.30.565.10:FF:000017">
    <property type="entry name" value="PMS1 homolog 1, mismatch repair system component"/>
    <property type="match status" value="1"/>
</dbReference>
<dbReference type="SUPFAM" id="SSF55874">
    <property type="entry name" value="ATPase domain of HSP90 chaperone/DNA topoisomerase II/histidine kinase"/>
    <property type="match status" value="1"/>
</dbReference>
<sequence length="998" mass="112124">MSVIKELPKSSSHLLTCTQIITSPLTVIKELIENSLDSCTTNIEVRLEQYGLEKIEVKDAGKGIHKDDIKYVAKPHCTSKITSHLDLKKVETYGFRGEALAAICAVSDLEIITRTADDEFGFNYTFDHHGNILSSNPCPSNGGTSVIVSNLFKNMPVRRNLYRSEKSKAEELRKIEDLLISFGCILTGVRFVLFHNRNLIWQKMAVDETIAGLHLALGSVVDYLENCEYVDEDSQVKIEVFLPRHNAPALCGKTTSNRSIVAINKRPVRMKVIDKLLKEYYTKSLSDGSKSRFPICYVSIEVPSKDIDINYDPNKTAVAVQNIDIITDQLTKLLSTFYDINSNNNAISGGASSVSSLLPDLNESEKIEDVNNTSSSLDLENIRPNLQLRQSQLSCGFQNNNVKEKPTISKKLSRKNNLDTPSSKRVKTSKDFASPPNDIYKHISTLESFFSTASDNTNVVASKASNFRVNETNTISFSESPSINKINNQNCILNHNSVAVTVQRENNDLVCNDASTLDSTVEKNALETLNKDLTDPCIEVINDVNKISNSGIPNNEETKSLYEGTNKNSSIPTFYIRNEKGNQDSYLTNLNGKLETANEKFQTTHPNESKENKSVSSPLTSSDWSKGLHPVEVIQPVAVLKPKVVGTVSKNNEDVNDIECVDIQAPCETILDQRKITPFDFFCRKYRLEVASVNPDASNQKIAQILTEKWDHLPPEEKAVFKCMVSKDYPKNIKNKERLGKTVNENLNKIKDISNRSKKIVQKKKHRCIERNVLFSMQNVQEYSMSSFSSTNQDDKSFRVINCLAPGIWICFQKNKLYLLNCYRLQEAVIYHRLLETYEFEAEPVESSLILSASSLGNNAMDVILKMDIVNEFGNEFIISDKRLSANGFKLKILQGNNEVQIEVIGMTRSMAFYGVPDLKEILDYIKEKSINAKLSDCRPGKAVLYLQGEAVRIARQSATSKKIEEIEDLVKNIDALPSELCLHSKPFLNELYTFDTD</sequence>
<dbReference type="GO" id="GO:0006298">
    <property type="term" value="P:mismatch repair"/>
    <property type="evidence" value="ECO:0007669"/>
    <property type="project" value="InterPro"/>
</dbReference>
<dbReference type="InterPro" id="IPR014721">
    <property type="entry name" value="Ribsml_uS5_D2-typ_fold_subgr"/>
</dbReference>
<dbReference type="InterPro" id="IPR020568">
    <property type="entry name" value="Ribosomal_Su5_D2-typ_SF"/>
</dbReference>
<dbReference type="SMART" id="SM01340">
    <property type="entry name" value="DNA_mis_repair"/>
    <property type="match status" value="1"/>
</dbReference>
<feature type="compositionally biased region" description="Polar residues" evidence="4">
    <location>
        <begin position="614"/>
        <end position="623"/>
    </location>
</feature>
<evidence type="ECO:0000313" key="7">
    <source>
        <dbReference type="Proteomes" id="UP000886998"/>
    </source>
</evidence>
<dbReference type="Pfam" id="PF00505">
    <property type="entry name" value="HMG_box"/>
    <property type="match status" value="1"/>
</dbReference>
<dbReference type="EMBL" id="BMAV01007315">
    <property type="protein sequence ID" value="GFY50098.1"/>
    <property type="molecule type" value="Genomic_DNA"/>
</dbReference>
<dbReference type="Gene3D" id="3.30.230.10">
    <property type="match status" value="1"/>
</dbReference>
<protein>
    <submittedName>
        <fullName evidence="6">PMS1 protein homolog 1</fullName>
    </submittedName>
</protein>
<dbReference type="GO" id="GO:0032389">
    <property type="term" value="C:MutLalpha complex"/>
    <property type="evidence" value="ECO:0007669"/>
    <property type="project" value="TreeGrafter"/>
</dbReference>
<feature type="region of interest" description="Disordered" evidence="4">
    <location>
        <begin position="601"/>
        <end position="623"/>
    </location>
</feature>
<dbReference type="Proteomes" id="UP000886998">
    <property type="component" value="Unassembled WGS sequence"/>
</dbReference>
<feature type="DNA-binding region" description="HMG box" evidence="3">
    <location>
        <begin position="672"/>
        <end position="740"/>
    </location>
</feature>
<dbReference type="InterPro" id="IPR002099">
    <property type="entry name" value="MutL/Mlh/PMS"/>
</dbReference>